<dbReference type="InterPro" id="IPR013783">
    <property type="entry name" value="Ig-like_fold"/>
</dbReference>
<proteinExistence type="predicted"/>
<name>A0A918WAZ4_9GAMM</name>
<dbReference type="AlphaFoldDB" id="A0A918WAZ4"/>
<dbReference type="InterPro" id="IPR006311">
    <property type="entry name" value="TAT_signal"/>
</dbReference>
<evidence type="ECO:0000256" key="1">
    <source>
        <dbReference type="SAM" id="MobiDB-lite"/>
    </source>
</evidence>
<feature type="chain" id="PRO_5037414564" description="SD-repeat containing protein B domain-containing protein" evidence="2">
    <location>
        <begin position="32"/>
        <end position="682"/>
    </location>
</feature>
<dbReference type="Gene3D" id="2.60.40.10">
    <property type="entry name" value="Immunoglobulins"/>
    <property type="match status" value="1"/>
</dbReference>
<evidence type="ECO:0000313" key="3">
    <source>
        <dbReference type="EMBL" id="GHA87709.1"/>
    </source>
</evidence>
<dbReference type="RefSeq" id="WP_189457554.1">
    <property type="nucleotide sequence ID" value="NZ_BMYD01000005.1"/>
</dbReference>
<evidence type="ECO:0008006" key="5">
    <source>
        <dbReference type="Google" id="ProtNLM"/>
    </source>
</evidence>
<dbReference type="Proteomes" id="UP000646426">
    <property type="component" value="Unassembled WGS sequence"/>
</dbReference>
<feature type="region of interest" description="Disordered" evidence="1">
    <location>
        <begin position="26"/>
        <end position="94"/>
    </location>
</feature>
<dbReference type="SUPFAM" id="SSF49452">
    <property type="entry name" value="Starch-binding domain-like"/>
    <property type="match status" value="1"/>
</dbReference>
<protein>
    <recommendedName>
        <fullName evidence="5">SD-repeat containing protein B domain-containing protein</fullName>
    </recommendedName>
</protein>
<reference evidence="3" key="1">
    <citation type="journal article" date="2014" name="Int. J. Syst. Evol. Microbiol.">
        <title>Complete genome sequence of Corynebacterium casei LMG S-19264T (=DSM 44701T), isolated from a smear-ripened cheese.</title>
        <authorList>
            <consortium name="US DOE Joint Genome Institute (JGI-PGF)"/>
            <person name="Walter F."/>
            <person name="Albersmeier A."/>
            <person name="Kalinowski J."/>
            <person name="Ruckert C."/>
        </authorList>
    </citation>
    <scope>NUCLEOTIDE SEQUENCE</scope>
    <source>
        <strain evidence="3">KCTC 23077</strain>
    </source>
</reference>
<dbReference type="EMBL" id="BMYD01000005">
    <property type="protein sequence ID" value="GHA87709.1"/>
    <property type="molecule type" value="Genomic_DNA"/>
</dbReference>
<evidence type="ECO:0000313" key="4">
    <source>
        <dbReference type="Proteomes" id="UP000646426"/>
    </source>
</evidence>
<evidence type="ECO:0000256" key="2">
    <source>
        <dbReference type="SAM" id="SignalP"/>
    </source>
</evidence>
<dbReference type="PROSITE" id="PS51318">
    <property type="entry name" value="TAT"/>
    <property type="match status" value="1"/>
</dbReference>
<reference evidence="3" key="2">
    <citation type="submission" date="2020-09" db="EMBL/GenBank/DDBJ databases">
        <authorList>
            <person name="Sun Q."/>
            <person name="Kim S."/>
        </authorList>
    </citation>
    <scope>NUCLEOTIDE SEQUENCE</scope>
    <source>
        <strain evidence="3">KCTC 23077</strain>
    </source>
</reference>
<accession>A0A918WAZ4</accession>
<sequence>MSAGVPGGGGLRRRALALAMGAALAATGAAAAQSPRPAVSASTQPAPVAGGSASDTPAAAPPAPYRDRVIAPDRLAPLPPDEDAPQPGDDGLPRSLRVELSASRNERGDEAFDEHGVAVNGFWESADLGGFSLDAALFRSDRERRRGSNAFGGSATLWQRGLALDGDWRVDNGLGVLNTPAVPLLRTQPRFFLPTAPFVGASTDWTRGTTRWHAALGRAGLYTGARVAGFDPADGQVGALGGQWAWSPAWAGAVSALATEGRIVPDAQGEAILEPARTRALHATAAWQDARDRVQMNLLGSDSDLGRAEGAWIDASLRRGRHVHGLGLFRLDPGLRWGALPINNDVEGGYYRLGYQYGRWVWNLGVDRIASVSGAGFDGSYGTGFARRQASPTLGYGASLSLRRAPAWSHSAQLFADWRHARGQTRLQFDQADGGEATSWQLGLDHAFDLRAGARLSASAAYGELAQDTGDRTGTTTLALDGGRDFGDGLSIDGTVRWLSADGVLARRGLDLHLTANWRLAPHWTLASTLYQNRGSQRSPFVLDPLVTEVPFISVPRERAAFLTLRYEREAGRARGVLGGAPGAAAGTIRGSVFFDDNGDGVRAASEQPAANITVVLDGRYSVRTDGAGEFEFPRVATGAHRLTAQADNLPLPWAFDASAEREIEVRVRDAVRVDIGAVRPR</sequence>
<gene>
    <name evidence="3" type="ORF">GCM10007067_27170</name>
</gene>
<keyword evidence="4" id="KW-1185">Reference proteome</keyword>
<dbReference type="InterPro" id="IPR013784">
    <property type="entry name" value="Carb-bd-like_fold"/>
</dbReference>
<organism evidence="3 4">
    <name type="scientific">Cognatilysobacter bugurensis</name>
    <dbReference type="NCBI Taxonomy" id="543356"/>
    <lineage>
        <taxon>Bacteria</taxon>
        <taxon>Pseudomonadati</taxon>
        <taxon>Pseudomonadota</taxon>
        <taxon>Gammaproteobacteria</taxon>
        <taxon>Lysobacterales</taxon>
        <taxon>Lysobacteraceae</taxon>
        <taxon>Cognatilysobacter</taxon>
    </lineage>
</organism>
<keyword evidence="2" id="KW-0732">Signal</keyword>
<feature type="signal peptide" evidence="2">
    <location>
        <begin position="1"/>
        <end position="31"/>
    </location>
</feature>
<feature type="compositionally biased region" description="Low complexity" evidence="1">
    <location>
        <begin position="26"/>
        <end position="42"/>
    </location>
</feature>
<dbReference type="GO" id="GO:0030246">
    <property type="term" value="F:carbohydrate binding"/>
    <property type="evidence" value="ECO:0007669"/>
    <property type="project" value="InterPro"/>
</dbReference>
<comment type="caution">
    <text evidence="3">The sequence shown here is derived from an EMBL/GenBank/DDBJ whole genome shotgun (WGS) entry which is preliminary data.</text>
</comment>